<dbReference type="GO" id="GO:0000166">
    <property type="term" value="F:nucleotide binding"/>
    <property type="evidence" value="ECO:0007669"/>
    <property type="project" value="UniProtKB-KW"/>
</dbReference>
<dbReference type="Proteomes" id="UP000437131">
    <property type="component" value="Unassembled WGS sequence"/>
</dbReference>
<comment type="caution">
    <text evidence="6">The sequence shown here is derived from an EMBL/GenBank/DDBJ whole genome shotgun (WGS) entry which is preliminary data.</text>
</comment>
<dbReference type="PANTHER" id="PTHR34139:SF1">
    <property type="entry name" value="RNASE MJ1380-RELATED"/>
    <property type="match status" value="1"/>
</dbReference>
<proteinExistence type="predicted"/>
<evidence type="ECO:0000256" key="5">
    <source>
        <dbReference type="ARBA" id="ARBA00022801"/>
    </source>
</evidence>
<sequence>MRKTDIVRLQHMIDSGKKAISFTLNRQRVDLDQDEMLTLALVRLLEILGEAGKNVSEATKAKSPNIPWRLICGTRDRLIHAYFDINLDIVWEIVNQDLPSLIPQLESLLNEIKNN</sequence>
<gene>
    <name evidence="6" type="ORF">GGC33_11410</name>
</gene>
<evidence type="ECO:0000256" key="3">
    <source>
        <dbReference type="ARBA" id="ARBA00022722"/>
    </source>
</evidence>
<dbReference type="AlphaFoldDB" id="A0A844GX70"/>
<reference evidence="6 7" key="1">
    <citation type="submission" date="2019-11" db="EMBL/GenBank/DDBJ databases">
        <title>Isolation of a new High Light Tolerant Cyanobacteria.</title>
        <authorList>
            <person name="Dobson Z."/>
            <person name="Vaughn N."/>
            <person name="Vaughn M."/>
            <person name="Fromme P."/>
            <person name="Mazor Y."/>
        </authorList>
    </citation>
    <scope>NUCLEOTIDE SEQUENCE [LARGE SCALE GENOMIC DNA]</scope>
    <source>
        <strain evidence="6 7">0216</strain>
    </source>
</reference>
<dbReference type="InterPro" id="IPR051813">
    <property type="entry name" value="HepT_RNase_toxin"/>
</dbReference>
<dbReference type="InterPro" id="IPR008201">
    <property type="entry name" value="HepT-like"/>
</dbReference>
<name>A0A844GX70_9CHRO</name>
<evidence type="ECO:0000256" key="1">
    <source>
        <dbReference type="ARBA" id="ARBA00022553"/>
    </source>
</evidence>
<keyword evidence="2" id="KW-1277">Toxin-antitoxin system</keyword>
<organism evidence="6 7">
    <name type="scientific">Cyanobacterium aponinum 0216</name>
    <dbReference type="NCBI Taxonomy" id="2676140"/>
    <lineage>
        <taxon>Bacteria</taxon>
        <taxon>Bacillati</taxon>
        <taxon>Cyanobacteriota</taxon>
        <taxon>Cyanophyceae</taxon>
        <taxon>Oscillatoriophycideae</taxon>
        <taxon>Chroococcales</taxon>
        <taxon>Geminocystaceae</taxon>
        <taxon>Cyanobacterium</taxon>
    </lineage>
</organism>
<evidence type="ECO:0000313" key="6">
    <source>
        <dbReference type="EMBL" id="MTF39528.1"/>
    </source>
</evidence>
<dbReference type="RefSeq" id="WP_015219704.1">
    <property type="nucleotide sequence ID" value="NZ_WMIA01000013.1"/>
</dbReference>
<dbReference type="EMBL" id="WMIA01000013">
    <property type="protein sequence ID" value="MTF39528.1"/>
    <property type="molecule type" value="Genomic_DNA"/>
</dbReference>
<keyword evidence="1" id="KW-0597">Phosphoprotein</keyword>
<protein>
    <submittedName>
        <fullName evidence="6">DUF86 domain-containing protein</fullName>
    </submittedName>
</protein>
<keyword evidence="4" id="KW-0547">Nucleotide-binding</keyword>
<evidence type="ECO:0000256" key="4">
    <source>
        <dbReference type="ARBA" id="ARBA00022741"/>
    </source>
</evidence>
<dbReference type="GO" id="GO:0004540">
    <property type="term" value="F:RNA nuclease activity"/>
    <property type="evidence" value="ECO:0007669"/>
    <property type="project" value="InterPro"/>
</dbReference>
<dbReference type="Pfam" id="PF01934">
    <property type="entry name" value="HepT-like"/>
    <property type="match status" value="1"/>
</dbReference>
<dbReference type="PANTHER" id="PTHR34139">
    <property type="entry name" value="UPF0331 PROTEIN MJ0127"/>
    <property type="match status" value="1"/>
</dbReference>
<dbReference type="GO" id="GO:0110001">
    <property type="term" value="C:toxin-antitoxin complex"/>
    <property type="evidence" value="ECO:0007669"/>
    <property type="project" value="InterPro"/>
</dbReference>
<keyword evidence="5" id="KW-0378">Hydrolase</keyword>
<evidence type="ECO:0000313" key="7">
    <source>
        <dbReference type="Proteomes" id="UP000437131"/>
    </source>
</evidence>
<keyword evidence="3" id="KW-0540">Nuclease</keyword>
<dbReference type="GO" id="GO:0016787">
    <property type="term" value="F:hydrolase activity"/>
    <property type="evidence" value="ECO:0007669"/>
    <property type="project" value="UniProtKB-KW"/>
</dbReference>
<evidence type="ECO:0000256" key="2">
    <source>
        <dbReference type="ARBA" id="ARBA00022649"/>
    </source>
</evidence>
<accession>A0A844GX70</accession>